<dbReference type="AlphaFoldDB" id="X1GSL5"/>
<proteinExistence type="predicted"/>
<gene>
    <name evidence="1" type="ORF">S03H2_11880</name>
</gene>
<reference evidence="1" key="1">
    <citation type="journal article" date="2014" name="Front. Microbiol.">
        <title>High frequency of phylogenetically diverse reductive dehalogenase-homologous genes in deep subseafloor sedimentary metagenomes.</title>
        <authorList>
            <person name="Kawai M."/>
            <person name="Futagami T."/>
            <person name="Toyoda A."/>
            <person name="Takaki Y."/>
            <person name="Nishi S."/>
            <person name="Hori S."/>
            <person name="Arai W."/>
            <person name="Tsubouchi T."/>
            <person name="Morono Y."/>
            <person name="Uchiyama I."/>
            <person name="Ito T."/>
            <person name="Fujiyama A."/>
            <person name="Inagaki F."/>
            <person name="Takami H."/>
        </authorList>
    </citation>
    <scope>NUCLEOTIDE SEQUENCE</scope>
    <source>
        <strain evidence="1">Expedition CK06-06</strain>
    </source>
</reference>
<protein>
    <submittedName>
        <fullName evidence="1">Uncharacterized protein</fullName>
    </submittedName>
</protein>
<feature type="non-terminal residue" evidence="1">
    <location>
        <position position="1"/>
    </location>
</feature>
<accession>X1GSL5</accession>
<evidence type="ECO:0000313" key="1">
    <source>
        <dbReference type="EMBL" id="GAH44599.1"/>
    </source>
</evidence>
<comment type="caution">
    <text evidence="1">The sequence shown here is derived from an EMBL/GenBank/DDBJ whole genome shotgun (WGS) entry which is preliminary data.</text>
</comment>
<organism evidence="1">
    <name type="scientific">marine sediment metagenome</name>
    <dbReference type="NCBI Taxonomy" id="412755"/>
    <lineage>
        <taxon>unclassified sequences</taxon>
        <taxon>metagenomes</taxon>
        <taxon>ecological metagenomes</taxon>
    </lineage>
</organism>
<dbReference type="EMBL" id="BARU01006049">
    <property type="protein sequence ID" value="GAH44599.1"/>
    <property type="molecule type" value="Genomic_DNA"/>
</dbReference>
<name>X1GSL5_9ZZZZ</name>
<sequence length="133" mass="15042">NIELHNYYSIQEDFPLVYGVGKRFITANTQKDTSAEAKQLSAYLLFYDQILANITAQIVNLGNSFSNSALLKEPASTTNLSIRISVLSTHELLNSIFRSGIMRCRYIVLIRSCNSYVLSFELKVISIYCSFIL</sequence>